<feature type="compositionally biased region" description="Basic and acidic residues" evidence="1">
    <location>
        <begin position="560"/>
        <end position="587"/>
    </location>
</feature>
<dbReference type="EMBL" id="AHHD01000788">
    <property type="protein sequence ID" value="EKG09069.1"/>
    <property type="molecule type" value="Genomic_DNA"/>
</dbReference>
<feature type="compositionally biased region" description="Acidic residues" evidence="1">
    <location>
        <begin position="529"/>
        <end position="559"/>
    </location>
</feature>
<feature type="compositionally biased region" description="Polar residues" evidence="1">
    <location>
        <begin position="672"/>
        <end position="703"/>
    </location>
</feature>
<feature type="compositionally biased region" description="Basic and acidic residues" evidence="1">
    <location>
        <begin position="661"/>
        <end position="671"/>
    </location>
</feature>
<dbReference type="VEuPathDB" id="FungiDB:MPH_13945"/>
<feature type="compositionally biased region" description="Polar residues" evidence="1">
    <location>
        <begin position="474"/>
        <end position="484"/>
    </location>
</feature>
<sequence length="733" mass="79537">MPGRGNGQSSSYVFKNHVVVAQVSDTAWAQCSITLRLERVRSRGMLSIRFTAEYEGFNGVQYVSLYLTPHNIHRVDASFATERIPPRIAEHIRQHATINSLEDVIVLTVSTSAPGRVICPQAAATLTPATEFQSSVRCFQDICRATEIRFYLPAPNLASSRRQALDEFIRMTTANQLAPSDINLSSLQGGHRGREATWEVFNIPEAPPPYILPQTGTSTASPSSAAKRAASGDRPVPSLRSCTHVSNTAGFETDSDSESGSEPLSHALPGSKNKRQRESDDSNFSKMIVALRGMVAIELATQLPDMMRNLLPGMLPEILRNHLSAALHDQDSESKGSHEDGEQNDDNDGDDNNRPRPPLIANYVQPLVLAHLPVLVQDYMDEHVDMDDVVDSAERNLADVGDAAILDIKEARDECLGEIAAAEADAWERLQAVCWDGGEVRGFTPEDHEQEQNESPDRRAERIAATLGRGLPWESSSQGSSTTFRRCGPRRRQGTGAEPVVAAGQTQPGGQGGQQHPGAPLPGKAATTVDDDTTDEDGTTDGEDDLAGEEDGMTDEDEATAGHDDFGPTMHGDDEPGQQHDGNRTHELSQSPAGGPGHETAAAPPWSTSFVHSETTDEGDRMETDYTSTQEDSNNSRLIEAYCRELHATAPAFGPGTTRSRSPEVRQRDTSPSRLDAQTSRNVRSAASTQSEQGNYSGTQLQHAQVVDDRFSVPSDRSSPAQPATELRIREDP</sequence>
<dbReference type="InParanoid" id="K2RG73"/>
<comment type="caution">
    <text evidence="2">The sequence shown here is derived from an EMBL/GenBank/DDBJ whole genome shotgun (WGS) entry which is preliminary data.</text>
</comment>
<dbReference type="OrthoDB" id="3960125at2759"/>
<dbReference type="AlphaFoldDB" id="K2RG73"/>
<proteinExistence type="predicted"/>
<feature type="compositionally biased region" description="Basic and acidic residues" evidence="1">
    <location>
        <begin position="614"/>
        <end position="624"/>
    </location>
</feature>
<feature type="compositionally biased region" description="Polar residues" evidence="1">
    <location>
        <begin position="240"/>
        <end position="250"/>
    </location>
</feature>
<feature type="region of interest" description="Disordered" evidence="1">
    <location>
        <begin position="209"/>
        <end position="281"/>
    </location>
</feature>
<evidence type="ECO:0000313" key="2">
    <source>
        <dbReference type="EMBL" id="EKG09069.1"/>
    </source>
</evidence>
<accession>K2RG73</accession>
<dbReference type="Proteomes" id="UP000007129">
    <property type="component" value="Unassembled WGS sequence"/>
</dbReference>
<feature type="region of interest" description="Disordered" evidence="1">
    <location>
        <begin position="467"/>
        <end position="733"/>
    </location>
</feature>
<feature type="compositionally biased region" description="Low complexity" evidence="1">
    <location>
        <begin position="516"/>
        <end position="528"/>
    </location>
</feature>
<dbReference type="eggNOG" id="KOG1216">
    <property type="taxonomic scope" value="Eukaryota"/>
</dbReference>
<feature type="compositionally biased region" description="Low complexity" evidence="1">
    <location>
        <begin position="218"/>
        <end position="229"/>
    </location>
</feature>
<organism evidence="2 3">
    <name type="scientific">Macrophomina phaseolina (strain MS6)</name>
    <name type="common">Charcoal rot fungus</name>
    <dbReference type="NCBI Taxonomy" id="1126212"/>
    <lineage>
        <taxon>Eukaryota</taxon>
        <taxon>Fungi</taxon>
        <taxon>Dikarya</taxon>
        <taxon>Ascomycota</taxon>
        <taxon>Pezizomycotina</taxon>
        <taxon>Dothideomycetes</taxon>
        <taxon>Dothideomycetes incertae sedis</taxon>
        <taxon>Botryosphaeriales</taxon>
        <taxon>Botryosphaeriaceae</taxon>
        <taxon>Macrophomina</taxon>
    </lineage>
</organism>
<feature type="region of interest" description="Disordered" evidence="1">
    <location>
        <begin position="328"/>
        <end position="359"/>
    </location>
</feature>
<dbReference type="HOGENOM" id="CLU_378141_0_0_1"/>
<feature type="compositionally biased region" description="Basic and acidic residues" evidence="1">
    <location>
        <begin position="328"/>
        <end position="341"/>
    </location>
</feature>
<protein>
    <submittedName>
        <fullName evidence="2">Uncharacterized protein</fullName>
    </submittedName>
</protein>
<name>K2RG73_MACPH</name>
<evidence type="ECO:0000313" key="3">
    <source>
        <dbReference type="Proteomes" id="UP000007129"/>
    </source>
</evidence>
<evidence type="ECO:0000256" key="1">
    <source>
        <dbReference type="SAM" id="MobiDB-lite"/>
    </source>
</evidence>
<reference evidence="2 3" key="1">
    <citation type="journal article" date="2012" name="BMC Genomics">
        <title>Tools to kill: Genome of one of the most destructive plant pathogenic fungi Macrophomina phaseolina.</title>
        <authorList>
            <person name="Islam M.S."/>
            <person name="Haque M.S."/>
            <person name="Islam M.M."/>
            <person name="Emdad E.M."/>
            <person name="Halim A."/>
            <person name="Hossen Q.M.M."/>
            <person name="Hossain M.Z."/>
            <person name="Ahmed B."/>
            <person name="Rahim S."/>
            <person name="Rahman M.S."/>
            <person name="Alam M.M."/>
            <person name="Hou S."/>
            <person name="Wan X."/>
            <person name="Saito J.A."/>
            <person name="Alam M."/>
        </authorList>
    </citation>
    <scope>NUCLEOTIDE SEQUENCE [LARGE SCALE GENOMIC DNA]</scope>
    <source>
        <strain evidence="2 3">MS6</strain>
    </source>
</reference>
<feature type="compositionally biased region" description="Polar residues" evidence="1">
    <location>
        <begin position="625"/>
        <end position="637"/>
    </location>
</feature>
<gene>
    <name evidence="2" type="ORF">MPH_13945</name>
</gene>